<dbReference type="PANTHER" id="PTHR24161:SF85">
    <property type="entry name" value="PALMITOYLTRANSFERASE HIP14"/>
    <property type="match status" value="1"/>
</dbReference>
<evidence type="ECO:0000313" key="10">
    <source>
        <dbReference type="EMBL" id="PRP77920.1"/>
    </source>
</evidence>
<dbReference type="OrthoDB" id="6781668at2759"/>
<accession>A0A2P6N1W9</accession>
<feature type="transmembrane region" description="Helical" evidence="8">
    <location>
        <begin position="433"/>
        <end position="459"/>
    </location>
</feature>
<comment type="subcellular location">
    <subcellularLocation>
        <location evidence="1">Membrane</location>
        <topology evidence="1">Multi-pass membrane protein</topology>
    </subcellularLocation>
</comment>
<comment type="domain">
    <text evidence="8">The DHHC domain is required for palmitoyltransferase activity.</text>
</comment>
<keyword evidence="5 7" id="KW-0040">ANK repeat</keyword>
<keyword evidence="2 8" id="KW-0812">Transmembrane</keyword>
<feature type="repeat" description="ANK" evidence="7">
    <location>
        <begin position="178"/>
        <end position="210"/>
    </location>
</feature>
<dbReference type="AlphaFoldDB" id="A0A2P6N1W9"/>
<organism evidence="10 11">
    <name type="scientific">Planoprotostelium fungivorum</name>
    <dbReference type="NCBI Taxonomy" id="1890364"/>
    <lineage>
        <taxon>Eukaryota</taxon>
        <taxon>Amoebozoa</taxon>
        <taxon>Evosea</taxon>
        <taxon>Variosea</taxon>
        <taxon>Cavosteliida</taxon>
        <taxon>Cavosteliaceae</taxon>
        <taxon>Planoprotostelium</taxon>
    </lineage>
</organism>
<dbReference type="PROSITE" id="PS50088">
    <property type="entry name" value="ANK_REPEAT"/>
    <property type="match status" value="3"/>
</dbReference>
<dbReference type="GO" id="GO:0019706">
    <property type="term" value="F:protein-cysteine S-palmitoyltransferase activity"/>
    <property type="evidence" value="ECO:0007669"/>
    <property type="project" value="UniProtKB-EC"/>
</dbReference>
<keyword evidence="3" id="KW-0677">Repeat</keyword>
<evidence type="ECO:0000256" key="6">
    <source>
        <dbReference type="ARBA" id="ARBA00023136"/>
    </source>
</evidence>
<keyword evidence="11" id="KW-1185">Reference proteome</keyword>
<dbReference type="PANTHER" id="PTHR24161">
    <property type="entry name" value="ANK_REP_REGION DOMAIN-CONTAINING PROTEIN-RELATED"/>
    <property type="match status" value="1"/>
</dbReference>
<feature type="transmembrane region" description="Helical" evidence="8">
    <location>
        <begin position="479"/>
        <end position="500"/>
    </location>
</feature>
<dbReference type="InterPro" id="IPR036770">
    <property type="entry name" value="Ankyrin_rpt-contain_sf"/>
</dbReference>
<dbReference type="PROSITE" id="PS50297">
    <property type="entry name" value="ANK_REP_REGION"/>
    <property type="match status" value="3"/>
</dbReference>
<dbReference type="SMART" id="SM00248">
    <property type="entry name" value="ANK"/>
    <property type="match status" value="5"/>
</dbReference>
<feature type="transmembrane region" description="Helical" evidence="8">
    <location>
        <begin position="253"/>
        <end position="270"/>
    </location>
</feature>
<dbReference type="Pfam" id="PF13857">
    <property type="entry name" value="Ank_5"/>
    <property type="match status" value="1"/>
</dbReference>
<keyword evidence="4 8" id="KW-1133">Transmembrane helix</keyword>
<dbReference type="Pfam" id="PF12796">
    <property type="entry name" value="Ank_2"/>
    <property type="match status" value="1"/>
</dbReference>
<comment type="similarity">
    <text evidence="8">Belongs to the DHHC palmitoyltransferase family.</text>
</comment>
<dbReference type="EMBL" id="MDYQ01000250">
    <property type="protein sequence ID" value="PRP77920.1"/>
    <property type="molecule type" value="Genomic_DNA"/>
</dbReference>
<feature type="repeat" description="ANK" evidence="7">
    <location>
        <begin position="79"/>
        <end position="111"/>
    </location>
</feature>
<evidence type="ECO:0000256" key="8">
    <source>
        <dbReference type="RuleBase" id="RU079119"/>
    </source>
</evidence>
<evidence type="ECO:0000313" key="11">
    <source>
        <dbReference type="Proteomes" id="UP000241769"/>
    </source>
</evidence>
<dbReference type="Pfam" id="PF01529">
    <property type="entry name" value="DHHC"/>
    <property type="match status" value="1"/>
</dbReference>
<dbReference type="EC" id="2.3.1.225" evidence="8"/>
<evidence type="ECO:0000256" key="1">
    <source>
        <dbReference type="ARBA" id="ARBA00004141"/>
    </source>
</evidence>
<feature type="transmembrane region" description="Helical" evidence="8">
    <location>
        <begin position="310"/>
        <end position="328"/>
    </location>
</feature>
<evidence type="ECO:0000256" key="2">
    <source>
        <dbReference type="ARBA" id="ARBA00022692"/>
    </source>
</evidence>
<reference evidence="10 11" key="1">
    <citation type="journal article" date="2018" name="Genome Biol. Evol.">
        <title>Multiple Roots of Fruiting Body Formation in Amoebozoa.</title>
        <authorList>
            <person name="Hillmann F."/>
            <person name="Forbes G."/>
            <person name="Novohradska S."/>
            <person name="Ferling I."/>
            <person name="Riege K."/>
            <person name="Groth M."/>
            <person name="Westermann M."/>
            <person name="Marz M."/>
            <person name="Spaller T."/>
            <person name="Winckler T."/>
            <person name="Schaap P."/>
            <person name="Glockner G."/>
        </authorList>
    </citation>
    <scope>NUCLEOTIDE SEQUENCE [LARGE SCALE GENOMIC DNA]</scope>
    <source>
        <strain evidence="10 11">Jena</strain>
    </source>
</reference>
<feature type="transmembrane region" description="Helical" evidence="8">
    <location>
        <begin position="276"/>
        <end position="298"/>
    </location>
</feature>
<dbReference type="STRING" id="1890364.A0A2P6N1W9"/>
<keyword evidence="6 8" id="KW-0472">Membrane</keyword>
<name>A0A2P6N1W9_9EUKA</name>
<feature type="domain" description="Palmitoyltransferase DHHC" evidence="9">
    <location>
        <begin position="386"/>
        <end position="516"/>
    </location>
</feature>
<gene>
    <name evidence="10" type="ORF">PROFUN_08454</name>
</gene>
<dbReference type="InterPro" id="IPR001594">
    <property type="entry name" value="Palmitoyltrfase_DHHC"/>
</dbReference>
<comment type="caution">
    <text evidence="10">The sequence shown here is derived from an EMBL/GenBank/DDBJ whole genome shotgun (WGS) entry which is preliminary data.</text>
</comment>
<protein>
    <recommendedName>
        <fullName evidence="8">Palmitoyltransferase</fullName>
        <ecNumber evidence="8">2.3.1.225</ecNumber>
    </recommendedName>
</protein>
<evidence type="ECO:0000256" key="7">
    <source>
        <dbReference type="PROSITE-ProRule" id="PRU00023"/>
    </source>
</evidence>
<evidence type="ECO:0000256" key="4">
    <source>
        <dbReference type="ARBA" id="ARBA00022989"/>
    </source>
</evidence>
<dbReference type="PROSITE" id="PS50216">
    <property type="entry name" value="DHHC"/>
    <property type="match status" value="1"/>
</dbReference>
<evidence type="ECO:0000256" key="3">
    <source>
        <dbReference type="ARBA" id="ARBA00022737"/>
    </source>
</evidence>
<dbReference type="Proteomes" id="UP000241769">
    <property type="component" value="Unassembled WGS sequence"/>
</dbReference>
<evidence type="ECO:0000259" key="9">
    <source>
        <dbReference type="Pfam" id="PF01529"/>
    </source>
</evidence>
<comment type="catalytic activity">
    <reaction evidence="8">
        <text>L-cysteinyl-[protein] + hexadecanoyl-CoA = S-hexadecanoyl-L-cysteinyl-[protein] + CoA</text>
        <dbReference type="Rhea" id="RHEA:36683"/>
        <dbReference type="Rhea" id="RHEA-COMP:10131"/>
        <dbReference type="Rhea" id="RHEA-COMP:11032"/>
        <dbReference type="ChEBI" id="CHEBI:29950"/>
        <dbReference type="ChEBI" id="CHEBI:57287"/>
        <dbReference type="ChEBI" id="CHEBI:57379"/>
        <dbReference type="ChEBI" id="CHEBI:74151"/>
        <dbReference type="EC" id="2.3.1.225"/>
    </reaction>
</comment>
<dbReference type="Gene3D" id="1.25.40.20">
    <property type="entry name" value="Ankyrin repeat-containing domain"/>
    <property type="match status" value="3"/>
</dbReference>
<evidence type="ECO:0000256" key="5">
    <source>
        <dbReference type="ARBA" id="ARBA00023043"/>
    </source>
</evidence>
<sequence>MNKLVAQDFVQFCKSGEFSRLEQLYANEKRNGGVSLKDARDAEGFTALHWCCLQDRRTIIDFLFRNELVVDVNDGANNTGQTPLHWACTQGHIVAADMIIHRGADVYKEDLLGYNAATHAVQNGHTLLLHYLKDTGMSLEGRDLEGHSLLHWAVYSDHRDLCYYLLGNSASLNAKDKAGNTPLHLAAMFNKARAAAFLVQYRAEVKALNSNGETPLQVARQYPESEETENYLQLIETEGVNSLHPLNSKRRRMVSTALPFIIYTVISYSLTQLPFWYIIPIFSVLGWLIMKYGYSFMWSTTRYPSPWPMYWAYATILFCFWFGYTNILSAMPEYRNTLIFLMCLVPINLGLIYKTSTEDPGTVLKNKAVHVSGQNIVRLITEEGMKADQFCPTCVIRKPIRSKHCVYCDTCIARFDHHCPWVNNCVGCNNHPYFVLLLVFWALLLFSFFIVLVVYIWFYLQIPTSPLFLLFNFIFSEQIFVIFCLMNTVVHFGWISFLLSDQVRLILQNKTLNEQKRREHKEYEEKFDRGTSHNIKEFLDLWKKTGRDWYHSFEGKKNDTV</sequence>
<dbReference type="GO" id="GO:0016020">
    <property type="term" value="C:membrane"/>
    <property type="evidence" value="ECO:0007669"/>
    <property type="project" value="UniProtKB-SubCell"/>
</dbReference>
<feature type="repeat" description="ANK" evidence="7">
    <location>
        <begin position="145"/>
        <end position="177"/>
    </location>
</feature>
<keyword evidence="8 10" id="KW-0808">Transferase</keyword>
<dbReference type="InterPro" id="IPR002110">
    <property type="entry name" value="Ankyrin_rpt"/>
</dbReference>
<proteinExistence type="inferred from homology"/>
<keyword evidence="8" id="KW-0012">Acyltransferase</keyword>
<dbReference type="InParanoid" id="A0A2P6N1W9"/>
<dbReference type="SUPFAM" id="SSF48403">
    <property type="entry name" value="Ankyrin repeat"/>
    <property type="match status" value="1"/>
</dbReference>